<evidence type="ECO:0000313" key="12">
    <source>
        <dbReference type="Proteomes" id="UP000232133"/>
    </source>
</evidence>
<evidence type="ECO:0000256" key="2">
    <source>
        <dbReference type="ARBA" id="ARBA00022448"/>
    </source>
</evidence>
<proteinExistence type="predicted"/>
<feature type="transmembrane region" description="Helical" evidence="9">
    <location>
        <begin position="334"/>
        <end position="354"/>
    </location>
</feature>
<evidence type="ECO:0000256" key="5">
    <source>
        <dbReference type="ARBA" id="ARBA00022692"/>
    </source>
</evidence>
<keyword evidence="3" id="KW-0050">Antiport</keyword>
<sequence length="395" mass="43120">MFDVHLVLLFIGFLLLVCVLLSKFTAKIGVPALLIFLIVGLILDTNQVISSSITNYNMIQSISIFALIIIMFSGGLDTELANIKRVTWEGISLSTVGVFITAIVVGILVHLLFGLGWLDSFLIGSIISSTDAAAVFSIFKTQKLHIKDNLDHMLELESATNDPMAYILVTSVIYLIIHPETSMLLLIFNFFKSLALGLIMGAILGKGFSKLLARIKLSVEGLYPVLLLSAAILSFAATEVVGGNGFLSVYIAAVIIGNCKIKYKYTQLSFFEGIAWIMQIVMFVLLGAFSSIKELIPMLIPAIWIAMILTFVARPIAVLISLAPFDIDRPSKAFVSWAGIKGAVPIVFAFYPLVHGIYNAQMIFDIVMVVTCISVLVQGSTLKFMAGHLKVLKEE</sequence>
<evidence type="ECO:0000256" key="4">
    <source>
        <dbReference type="ARBA" id="ARBA00022475"/>
    </source>
</evidence>
<evidence type="ECO:0000313" key="11">
    <source>
        <dbReference type="EMBL" id="ATZ59083.1"/>
    </source>
</evidence>
<feature type="transmembrane region" description="Helical" evidence="9">
    <location>
        <begin position="273"/>
        <end position="292"/>
    </location>
</feature>
<evidence type="ECO:0000256" key="8">
    <source>
        <dbReference type="ARBA" id="ARBA00023136"/>
    </source>
</evidence>
<keyword evidence="8 9" id="KW-0472">Membrane</keyword>
<dbReference type="AlphaFoldDB" id="A0A2H4U4P0"/>
<dbReference type="Proteomes" id="UP000232133">
    <property type="component" value="Chromosome"/>
</dbReference>
<feature type="transmembrane region" description="Helical" evidence="9">
    <location>
        <begin position="33"/>
        <end position="53"/>
    </location>
</feature>
<dbReference type="PANTHER" id="PTHR32507:SF7">
    <property type="entry name" value="K(+)_H(+) ANTIPORTER NHAP2"/>
    <property type="match status" value="1"/>
</dbReference>
<dbReference type="InterPro" id="IPR038770">
    <property type="entry name" value="Na+/solute_symporter_sf"/>
</dbReference>
<keyword evidence="6 9" id="KW-1133">Transmembrane helix</keyword>
<feature type="transmembrane region" description="Helical" evidence="9">
    <location>
        <begin position="121"/>
        <end position="139"/>
    </location>
</feature>
<feature type="transmembrane region" description="Helical" evidence="9">
    <location>
        <begin position="366"/>
        <end position="386"/>
    </location>
</feature>
<dbReference type="NCBIfam" id="NF003715">
    <property type="entry name" value="PRK05326.1-2"/>
    <property type="match status" value="1"/>
</dbReference>
<feature type="transmembrane region" description="Helical" evidence="9">
    <location>
        <begin position="90"/>
        <end position="115"/>
    </location>
</feature>
<gene>
    <name evidence="11" type="ORF">BK798_00965</name>
</gene>
<feature type="transmembrane region" description="Helical" evidence="9">
    <location>
        <begin position="59"/>
        <end position="78"/>
    </location>
</feature>
<reference evidence="11 12" key="1">
    <citation type="submission" date="2016-10" db="EMBL/GenBank/DDBJ databases">
        <authorList>
            <person name="Varghese N."/>
        </authorList>
    </citation>
    <scope>NUCLEOTIDE SEQUENCE [LARGE SCALE GENOMIC DNA]</scope>
    <source>
        <strain evidence="11 12">KB11</strain>
    </source>
</reference>
<keyword evidence="7" id="KW-0406">Ion transport</keyword>
<accession>A0A2H4U4P0</accession>
<dbReference type="Gene3D" id="1.20.1530.20">
    <property type="match status" value="1"/>
</dbReference>
<evidence type="ECO:0000256" key="9">
    <source>
        <dbReference type="SAM" id="Phobius"/>
    </source>
</evidence>
<dbReference type="EMBL" id="CP017803">
    <property type="protein sequence ID" value="ATZ59083.1"/>
    <property type="molecule type" value="Genomic_DNA"/>
</dbReference>
<evidence type="ECO:0000256" key="6">
    <source>
        <dbReference type="ARBA" id="ARBA00022989"/>
    </source>
</evidence>
<dbReference type="OMA" id="QIGMFVL"/>
<comment type="subcellular location">
    <subcellularLocation>
        <location evidence="1">Cell membrane</location>
        <topology evidence="1">Multi-pass membrane protein</topology>
    </subcellularLocation>
</comment>
<organism evidence="11 12">
    <name type="scientific">Methanobrevibacter smithii</name>
    <dbReference type="NCBI Taxonomy" id="2173"/>
    <lineage>
        <taxon>Archaea</taxon>
        <taxon>Methanobacteriati</taxon>
        <taxon>Methanobacteriota</taxon>
        <taxon>Methanomada group</taxon>
        <taxon>Methanobacteria</taxon>
        <taxon>Methanobacteriales</taxon>
        <taxon>Methanobacteriaceae</taxon>
        <taxon>Methanobrevibacter</taxon>
    </lineage>
</organism>
<dbReference type="PANTHER" id="PTHR32507">
    <property type="entry name" value="NA(+)/H(+) ANTIPORTER 1"/>
    <property type="match status" value="1"/>
</dbReference>
<dbReference type="GO" id="GO:1902600">
    <property type="term" value="P:proton transmembrane transport"/>
    <property type="evidence" value="ECO:0007669"/>
    <property type="project" value="InterPro"/>
</dbReference>
<feature type="transmembrane region" description="Helical" evidence="9">
    <location>
        <begin position="217"/>
        <end position="237"/>
    </location>
</feature>
<evidence type="ECO:0000259" key="10">
    <source>
        <dbReference type="Pfam" id="PF00999"/>
    </source>
</evidence>
<dbReference type="NCBIfam" id="NF003716">
    <property type="entry name" value="PRK05326.1-3"/>
    <property type="match status" value="1"/>
</dbReference>
<dbReference type="GeneID" id="78817245"/>
<dbReference type="RefSeq" id="WP_004032371.1">
    <property type="nucleotide sequence ID" value="NZ_AP025586.1"/>
</dbReference>
<feature type="transmembrane region" description="Helical" evidence="9">
    <location>
        <begin position="298"/>
        <end position="322"/>
    </location>
</feature>
<dbReference type="GO" id="GO:0015297">
    <property type="term" value="F:antiporter activity"/>
    <property type="evidence" value="ECO:0007669"/>
    <property type="project" value="UniProtKB-KW"/>
</dbReference>
<feature type="transmembrane region" description="Helical" evidence="9">
    <location>
        <begin position="6"/>
        <end position="26"/>
    </location>
</feature>
<keyword evidence="4" id="KW-1003">Cell membrane</keyword>
<feature type="domain" description="Cation/H+ exchanger transmembrane" evidence="10">
    <location>
        <begin position="16"/>
        <end position="385"/>
    </location>
</feature>
<dbReference type="InterPro" id="IPR006153">
    <property type="entry name" value="Cation/H_exchanger_TM"/>
</dbReference>
<keyword evidence="2" id="KW-0813">Transport</keyword>
<evidence type="ECO:0000256" key="7">
    <source>
        <dbReference type="ARBA" id="ARBA00023065"/>
    </source>
</evidence>
<feature type="transmembrane region" description="Helical" evidence="9">
    <location>
        <begin position="183"/>
        <end position="205"/>
    </location>
</feature>
<protein>
    <submittedName>
        <fullName evidence="11">Potassium transporter</fullName>
    </submittedName>
</protein>
<evidence type="ECO:0000256" key="3">
    <source>
        <dbReference type="ARBA" id="ARBA00022449"/>
    </source>
</evidence>
<name>A0A2H4U4P0_METSM</name>
<dbReference type="GO" id="GO:0005886">
    <property type="term" value="C:plasma membrane"/>
    <property type="evidence" value="ECO:0007669"/>
    <property type="project" value="UniProtKB-SubCell"/>
</dbReference>
<evidence type="ECO:0000256" key="1">
    <source>
        <dbReference type="ARBA" id="ARBA00004651"/>
    </source>
</evidence>
<keyword evidence="5 9" id="KW-0812">Transmembrane</keyword>
<dbReference type="Pfam" id="PF00999">
    <property type="entry name" value="Na_H_Exchanger"/>
    <property type="match status" value="1"/>
</dbReference>